<dbReference type="EMBL" id="KV425890">
    <property type="protein sequence ID" value="KZW01994.1"/>
    <property type="molecule type" value="Genomic_DNA"/>
</dbReference>
<dbReference type="Proteomes" id="UP000077266">
    <property type="component" value="Unassembled WGS sequence"/>
</dbReference>
<dbReference type="STRING" id="1314781.A0A165PCZ9"/>
<dbReference type="InterPro" id="IPR050967">
    <property type="entry name" value="Thiamine_Salvage_TenA"/>
</dbReference>
<reference evidence="2 3" key="1">
    <citation type="journal article" date="2016" name="Mol. Biol. Evol.">
        <title>Comparative Genomics of Early-Diverging Mushroom-Forming Fungi Provides Insights into the Origins of Lignocellulose Decay Capabilities.</title>
        <authorList>
            <person name="Nagy L.G."/>
            <person name="Riley R."/>
            <person name="Tritt A."/>
            <person name="Adam C."/>
            <person name="Daum C."/>
            <person name="Floudas D."/>
            <person name="Sun H."/>
            <person name="Yadav J.S."/>
            <person name="Pangilinan J."/>
            <person name="Larsson K.H."/>
            <person name="Matsuura K."/>
            <person name="Barry K."/>
            <person name="Labutti K."/>
            <person name="Kuo R."/>
            <person name="Ohm R.A."/>
            <person name="Bhattacharya S.S."/>
            <person name="Shirouzu T."/>
            <person name="Yoshinaga Y."/>
            <person name="Martin F.M."/>
            <person name="Grigoriev I.V."/>
            <person name="Hibbett D.S."/>
        </authorList>
    </citation>
    <scope>NUCLEOTIDE SEQUENCE [LARGE SCALE GENOMIC DNA]</scope>
    <source>
        <strain evidence="2 3">HHB12029</strain>
    </source>
</reference>
<organism evidence="2 3">
    <name type="scientific">Exidia glandulosa HHB12029</name>
    <dbReference type="NCBI Taxonomy" id="1314781"/>
    <lineage>
        <taxon>Eukaryota</taxon>
        <taxon>Fungi</taxon>
        <taxon>Dikarya</taxon>
        <taxon>Basidiomycota</taxon>
        <taxon>Agaricomycotina</taxon>
        <taxon>Agaricomycetes</taxon>
        <taxon>Auriculariales</taxon>
        <taxon>Exidiaceae</taxon>
        <taxon>Exidia</taxon>
    </lineage>
</organism>
<dbReference type="PANTHER" id="PTHR43198">
    <property type="entry name" value="BIFUNCTIONAL TH2 PROTEIN"/>
    <property type="match status" value="1"/>
</dbReference>
<evidence type="ECO:0000259" key="1">
    <source>
        <dbReference type="Pfam" id="PF03070"/>
    </source>
</evidence>
<sequence>MSTIDVALPCRILGAMSQVDADLNDATAFRGHYTPRSGELDFVDTLIAANRDVWDKLVHHPFAASIASNTASLDGYRYYTLQDRLFLINYVRYILGRLRKAPFEAIRAAAENDQLKKNIGYVDCHTEILRRHLGVDETEISNVESHVDLDRFCTFLDECLREDGWVTLHIVMIPCVVGYYQIANRLLKDEATVRDTVFFETWIRPNASPDSATRLRAFCDYNCTDVDADLRRRWETLFRTACEMEMSIFNLLFSTTSTPKERL</sequence>
<dbReference type="InterPro" id="IPR016084">
    <property type="entry name" value="Haem_Oase-like_multi-hlx"/>
</dbReference>
<evidence type="ECO:0000313" key="3">
    <source>
        <dbReference type="Proteomes" id="UP000077266"/>
    </source>
</evidence>
<dbReference type="GO" id="GO:0006772">
    <property type="term" value="P:thiamine metabolic process"/>
    <property type="evidence" value="ECO:0007669"/>
    <property type="project" value="UniProtKB-ARBA"/>
</dbReference>
<dbReference type="OrthoDB" id="3051059at2759"/>
<feature type="domain" description="Thiaminase-2/PQQC" evidence="1">
    <location>
        <begin position="51"/>
        <end position="247"/>
    </location>
</feature>
<dbReference type="AlphaFoldDB" id="A0A165PCZ9"/>
<dbReference type="Gene3D" id="1.20.910.10">
    <property type="entry name" value="Heme oxygenase-like"/>
    <property type="match status" value="1"/>
</dbReference>
<keyword evidence="3" id="KW-1185">Reference proteome</keyword>
<dbReference type="SUPFAM" id="SSF48613">
    <property type="entry name" value="Heme oxygenase-like"/>
    <property type="match status" value="1"/>
</dbReference>
<accession>A0A165PCZ9</accession>
<protein>
    <submittedName>
        <fullName evidence="2">Heme oxygenase-like protein</fullName>
    </submittedName>
</protein>
<dbReference type="Pfam" id="PF03070">
    <property type="entry name" value="TENA_THI-4"/>
    <property type="match status" value="1"/>
</dbReference>
<dbReference type="GO" id="GO:0005829">
    <property type="term" value="C:cytosol"/>
    <property type="evidence" value="ECO:0007669"/>
    <property type="project" value="TreeGrafter"/>
</dbReference>
<evidence type="ECO:0000313" key="2">
    <source>
        <dbReference type="EMBL" id="KZW01994.1"/>
    </source>
</evidence>
<gene>
    <name evidence="2" type="ORF">EXIGLDRAFT_760223</name>
</gene>
<dbReference type="PANTHER" id="PTHR43198:SF2">
    <property type="entry name" value="SI:CH1073-67J19.1-RELATED"/>
    <property type="match status" value="1"/>
</dbReference>
<dbReference type="InParanoid" id="A0A165PCZ9"/>
<proteinExistence type="predicted"/>
<name>A0A165PCZ9_EXIGL</name>
<dbReference type="CDD" id="cd19359">
    <property type="entry name" value="TenA_C_Bt3146-like"/>
    <property type="match status" value="1"/>
</dbReference>
<dbReference type="InterPro" id="IPR004305">
    <property type="entry name" value="Thiaminase-2/PQQC"/>
</dbReference>